<dbReference type="AlphaFoldDB" id="A0A4Y2LA05"/>
<dbReference type="Proteomes" id="UP000499080">
    <property type="component" value="Unassembled WGS sequence"/>
</dbReference>
<name>A0A4Y2LA05_ARAVE</name>
<keyword evidence="2" id="KW-1185">Reference proteome</keyword>
<evidence type="ECO:0000313" key="1">
    <source>
        <dbReference type="EMBL" id="GBN11239.1"/>
    </source>
</evidence>
<organism evidence="1 2">
    <name type="scientific">Araneus ventricosus</name>
    <name type="common">Orbweaver spider</name>
    <name type="synonym">Epeira ventricosa</name>
    <dbReference type="NCBI Taxonomy" id="182803"/>
    <lineage>
        <taxon>Eukaryota</taxon>
        <taxon>Metazoa</taxon>
        <taxon>Ecdysozoa</taxon>
        <taxon>Arthropoda</taxon>
        <taxon>Chelicerata</taxon>
        <taxon>Arachnida</taxon>
        <taxon>Araneae</taxon>
        <taxon>Araneomorphae</taxon>
        <taxon>Entelegynae</taxon>
        <taxon>Araneoidea</taxon>
        <taxon>Araneidae</taxon>
        <taxon>Araneus</taxon>
    </lineage>
</organism>
<protein>
    <recommendedName>
        <fullName evidence="3">Peptidase aspartic putative domain-containing protein</fullName>
    </recommendedName>
</protein>
<dbReference type="InterPro" id="IPR021109">
    <property type="entry name" value="Peptidase_aspartic_dom_sf"/>
</dbReference>
<dbReference type="OrthoDB" id="6776742at2759"/>
<dbReference type="Gene3D" id="2.40.70.10">
    <property type="entry name" value="Acid Proteases"/>
    <property type="match status" value="1"/>
</dbReference>
<comment type="caution">
    <text evidence="1">The sequence shown here is derived from an EMBL/GenBank/DDBJ whole genome shotgun (WGS) entry which is preliminary data.</text>
</comment>
<proteinExistence type="predicted"/>
<evidence type="ECO:0008006" key="3">
    <source>
        <dbReference type="Google" id="ProtNLM"/>
    </source>
</evidence>
<sequence length="139" mass="15271">MNGPHGKQSYGCKNFGYAHANSLQNSGNTTSKFDSKIATPARTVNQIAAQTFSQNSMHIDSKLKGIQLTALCDTESQATIINEKAYLRIGSPPLYLYQITFYGIRLNTVQSIGFFRDSITVQNNNLPAKIHVLSDNTSP</sequence>
<evidence type="ECO:0000313" key="2">
    <source>
        <dbReference type="Proteomes" id="UP000499080"/>
    </source>
</evidence>
<reference evidence="1 2" key="1">
    <citation type="journal article" date="2019" name="Sci. Rep.">
        <title>Orb-weaving spider Araneus ventricosus genome elucidates the spidroin gene catalogue.</title>
        <authorList>
            <person name="Kono N."/>
            <person name="Nakamura H."/>
            <person name="Ohtoshi R."/>
            <person name="Moran D.A.P."/>
            <person name="Shinohara A."/>
            <person name="Yoshida Y."/>
            <person name="Fujiwara M."/>
            <person name="Mori M."/>
            <person name="Tomita M."/>
            <person name="Arakawa K."/>
        </authorList>
    </citation>
    <scope>NUCLEOTIDE SEQUENCE [LARGE SCALE GENOMIC DNA]</scope>
</reference>
<dbReference type="EMBL" id="BGPR01005553">
    <property type="protein sequence ID" value="GBN11239.1"/>
    <property type="molecule type" value="Genomic_DNA"/>
</dbReference>
<accession>A0A4Y2LA05</accession>
<gene>
    <name evidence="1" type="ORF">AVEN_237163_1</name>
</gene>